<dbReference type="AlphaFoldDB" id="A0A2P2PVN2"/>
<protein>
    <submittedName>
        <fullName evidence="1">Uncharacterized protein</fullName>
    </submittedName>
</protein>
<name>A0A2P2PVN2_RHIMU</name>
<reference evidence="1" key="1">
    <citation type="submission" date="2018-02" db="EMBL/GenBank/DDBJ databases">
        <title>Rhizophora mucronata_Transcriptome.</title>
        <authorList>
            <person name="Meera S.P."/>
            <person name="Sreeshan A."/>
            <person name="Augustine A."/>
        </authorList>
    </citation>
    <scope>NUCLEOTIDE SEQUENCE</scope>
    <source>
        <tissue evidence="1">Leaf</tissue>
    </source>
</reference>
<sequence>MVSIISLMLSPNPCPFCHAMLHNFNFWKNA</sequence>
<accession>A0A2P2PVN2</accession>
<proteinExistence type="predicted"/>
<organism evidence="1">
    <name type="scientific">Rhizophora mucronata</name>
    <name type="common">Asiatic mangrove</name>
    <dbReference type="NCBI Taxonomy" id="61149"/>
    <lineage>
        <taxon>Eukaryota</taxon>
        <taxon>Viridiplantae</taxon>
        <taxon>Streptophyta</taxon>
        <taxon>Embryophyta</taxon>
        <taxon>Tracheophyta</taxon>
        <taxon>Spermatophyta</taxon>
        <taxon>Magnoliopsida</taxon>
        <taxon>eudicotyledons</taxon>
        <taxon>Gunneridae</taxon>
        <taxon>Pentapetalae</taxon>
        <taxon>rosids</taxon>
        <taxon>fabids</taxon>
        <taxon>Malpighiales</taxon>
        <taxon>Rhizophoraceae</taxon>
        <taxon>Rhizophora</taxon>
    </lineage>
</organism>
<dbReference type="EMBL" id="GGEC01078323">
    <property type="protein sequence ID" value="MBX58807.1"/>
    <property type="molecule type" value="Transcribed_RNA"/>
</dbReference>
<evidence type="ECO:0000313" key="1">
    <source>
        <dbReference type="EMBL" id="MBX58807.1"/>
    </source>
</evidence>